<dbReference type="Proteomes" id="UP000091967">
    <property type="component" value="Unassembled WGS sequence"/>
</dbReference>
<dbReference type="Pfam" id="PF00023">
    <property type="entry name" value="Ank"/>
    <property type="match status" value="1"/>
</dbReference>
<accession>A0A1B8AZF6</accession>
<evidence type="ECO:0000259" key="4">
    <source>
        <dbReference type="Pfam" id="PF24883"/>
    </source>
</evidence>
<gene>
    <name evidence="5" type="ORF">FPOA_06389</name>
</gene>
<dbReference type="PROSITE" id="PS50297">
    <property type="entry name" value="ANK_REP_REGION"/>
    <property type="match status" value="2"/>
</dbReference>
<evidence type="ECO:0000256" key="1">
    <source>
        <dbReference type="ARBA" id="ARBA00022737"/>
    </source>
</evidence>
<feature type="repeat" description="ANK" evidence="3">
    <location>
        <begin position="493"/>
        <end position="525"/>
    </location>
</feature>
<dbReference type="Pfam" id="PF24883">
    <property type="entry name" value="NPHP3_N"/>
    <property type="match status" value="1"/>
</dbReference>
<dbReference type="PROSITE" id="PS50088">
    <property type="entry name" value="ANK_REPEAT"/>
    <property type="match status" value="4"/>
</dbReference>
<dbReference type="PANTHER" id="PTHR24198:SF165">
    <property type="entry name" value="ANKYRIN REPEAT-CONTAINING PROTEIN-RELATED"/>
    <property type="match status" value="1"/>
</dbReference>
<sequence>MPGAGKTITTAIAIEYLQSKFKDDPTVGLAYVYCSYQKREQQKPQELFTSLLKQLALHQPRLPKAIHKLYEKNHNGRDRPKFEYIVDSLCETIDLFSTTFVIIDALDEHDAWDAFLVDILRLKDKTTANIFLTSRPKPTLPNKLQNCLIYDIQADDEDVALYIDQRMTRMMVLTKSNTDLSQTVKASYRRLIREKLGKSVNGVFLLARIYLDNLEEETNLKGISLFLENLPTGLRAYADAYEKTIQRIRNQGQKHRDLAIRALSWLTFAREHVSKQAFRHAVSVEDGMSWLKEEDIQSTNVILHVCMGLVKTEESGTFSLLHFTTMEYLKTNPNCLLSLEPSDDAIFISNPVDWGTERSLAREYYEMKLASTCATYLLFGERRWEKCQMTYDDWRRPQQDPSPLYSYAGKNWAYHTQRGRLSNKILEFLKSKPHTSAASQFLSVLTSGFSPIPRFPVTIEHVSGLHLTSFFGLQRETTFLLSSGVEPDVRDGWSQTPLLYASAAGNINLVAQLLGFGVDPESKSIWKQSDEPRTALSHAAKRGHAGVVAVLLEKGKANPDSNPSFIEGEFERTPLSFASEAGHQDVVNILLDTPGVDLNSKGPVCRTPLHYAVQARFEGIVNSLLSKDDINPDFKNKEGKSPLHYAVLASPSAARLGSRCDAIVKSLLEVGANPDSRDREGKSPLHYAAQAGQGVIAKVLIATKMVDPDSSDDNGMTPLSLAARPFPRIHGIPILFPNILEQRPNAEQNQSLDDIVKAMTVNGFVNVNSKDNGGWTPLLHAAFQGHKSIVSSILILSDADPNIQDLKGRTALSHAVHGDPDILKLLLSHKDIKPDLKDRNGRTPFSHVMGPQFKSSFDVLLADDRVGVDNGDYSNRTPLSYAAESGNALALKLLLDNAKVNPNAIDTSGRTPISYAVSTVGLEAFKLLLADPRVTVDSQDMLGRTPLSYLAEKAQGIFRELVFRNNNYRQLRYCIRHGLGTDAAEFSEIRKLMKELVKDRGANVVSSDRQRRTPGEVVP</sequence>
<comment type="caution">
    <text evidence="5">The sequence shown here is derived from an EMBL/GenBank/DDBJ whole genome shotgun (WGS) entry which is preliminary data.</text>
</comment>
<dbReference type="InterPro" id="IPR002110">
    <property type="entry name" value="Ankyrin_rpt"/>
</dbReference>
<dbReference type="EMBL" id="LYXU01000002">
    <property type="protein sequence ID" value="OBS25854.1"/>
    <property type="molecule type" value="Genomic_DNA"/>
</dbReference>
<keyword evidence="2 3" id="KW-0040">ANK repeat</keyword>
<feature type="repeat" description="ANK" evidence="3">
    <location>
        <begin position="680"/>
        <end position="701"/>
    </location>
</feature>
<dbReference type="InterPro" id="IPR027417">
    <property type="entry name" value="P-loop_NTPase"/>
</dbReference>
<feature type="domain" description="Nephrocystin 3-like N-terminal" evidence="4">
    <location>
        <begin position="1"/>
        <end position="135"/>
    </location>
</feature>
<dbReference type="Gene3D" id="3.40.50.300">
    <property type="entry name" value="P-loop containing nucleotide triphosphate hydrolases"/>
    <property type="match status" value="1"/>
</dbReference>
<dbReference type="AlphaFoldDB" id="A0A1B8AZF6"/>
<dbReference type="Gene3D" id="1.25.40.20">
    <property type="entry name" value="Ankyrin repeat-containing domain"/>
    <property type="match status" value="4"/>
</dbReference>
<protein>
    <recommendedName>
        <fullName evidence="4">Nephrocystin 3-like N-terminal domain-containing protein</fullName>
    </recommendedName>
</protein>
<dbReference type="InterPro" id="IPR056884">
    <property type="entry name" value="NPHP3-like_N"/>
</dbReference>
<evidence type="ECO:0000313" key="6">
    <source>
        <dbReference type="Proteomes" id="UP000091967"/>
    </source>
</evidence>
<dbReference type="Pfam" id="PF12796">
    <property type="entry name" value="Ank_2"/>
    <property type="match status" value="4"/>
</dbReference>
<evidence type="ECO:0000256" key="2">
    <source>
        <dbReference type="ARBA" id="ARBA00023043"/>
    </source>
</evidence>
<organism evidence="5 6">
    <name type="scientific">Fusarium poae</name>
    <dbReference type="NCBI Taxonomy" id="36050"/>
    <lineage>
        <taxon>Eukaryota</taxon>
        <taxon>Fungi</taxon>
        <taxon>Dikarya</taxon>
        <taxon>Ascomycota</taxon>
        <taxon>Pezizomycotina</taxon>
        <taxon>Sordariomycetes</taxon>
        <taxon>Hypocreomycetidae</taxon>
        <taxon>Hypocreales</taxon>
        <taxon>Nectriaceae</taxon>
        <taxon>Fusarium</taxon>
    </lineage>
</organism>
<keyword evidence="6" id="KW-1185">Reference proteome</keyword>
<dbReference type="PANTHER" id="PTHR24198">
    <property type="entry name" value="ANKYRIN REPEAT AND PROTEIN KINASE DOMAIN-CONTAINING PROTEIN"/>
    <property type="match status" value="1"/>
</dbReference>
<proteinExistence type="predicted"/>
<name>A0A1B8AZF6_FUSPO</name>
<reference evidence="5 6" key="1">
    <citation type="submission" date="2016-06" db="EMBL/GenBank/DDBJ databases">
        <title>Living apart together: crosstalk between the core and supernumerary genomes in a fungal plant pathogen.</title>
        <authorList>
            <person name="Vanheule A."/>
            <person name="Audenaert K."/>
            <person name="Warris S."/>
            <person name="Van De Geest H."/>
            <person name="Schijlen E."/>
            <person name="Hofte M."/>
            <person name="De Saeger S."/>
            <person name="Haesaert G."/>
            <person name="Waalwijk C."/>
            <person name="Van Der Lee T."/>
        </authorList>
    </citation>
    <scope>NUCLEOTIDE SEQUENCE [LARGE SCALE GENOMIC DNA]</scope>
    <source>
        <strain evidence="5 6">2516</strain>
    </source>
</reference>
<evidence type="ECO:0000313" key="5">
    <source>
        <dbReference type="EMBL" id="OBS25854.1"/>
    </source>
</evidence>
<keyword evidence="1" id="KW-0677">Repeat</keyword>
<dbReference type="STRING" id="36050.A0A1B8AZF6"/>
<feature type="repeat" description="ANK" evidence="3">
    <location>
        <begin position="638"/>
        <end position="679"/>
    </location>
</feature>
<evidence type="ECO:0000256" key="3">
    <source>
        <dbReference type="PROSITE-ProRule" id="PRU00023"/>
    </source>
</evidence>
<feature type="repeat" description="ANK" evidence="3">
    <location>
        <begin position="773"/>
        <end position="806"/>
    </location>
</feature>
<dbReference type="SMART" id="SM00248">
    <property type="entry name" value="ANK"/>
    <property type="match status" value="11"/>
</dbReference>
<dbReference type="InterPro" id="IPR036770">
    <property type="entry name" value="Ankyrin_rpt-contain_sf"/>
</dbReference>
<dbReference type="SUPFAM" id="SSF48403">
    <property type="entry name" value="Ankyrin repeat"/>
    <property type="match status" value="2"/>
</dbReference>
<dbReference type="OMA" id="MAVISHH"/>